<proteinExistence type="predicted"/>
<gene>
    <name evidence="1" type="ORF">TthAA11_21410</name>
</gene>
<protein>
    <recommendedName>
        <fullName evidence="3">ATP-binding protein</fullName>
    </recommendedName>
</protein>
<evidence type="ECO:0000313" key="2">
    <source>
        <dbReference type="Proteomes" id="UP000825379"/>
    </source>
</evidence>
<dbReference type="Proteomes" id="UP000825379">
    <property type="component" value="Plasmid pAA1-1b"/>
</dbReference>
<accession>A0AAD1KW22</accession>
<evidence type="ECO:0008006" key="3">
    <source>
        <dbReference type="Google" id="ProtNLM"/>
    </source>
</evidence>
<organism evidence="1 2">
    <name type="scientific">Thermus thermophilus</name>
    <dbReference type="NCBI Taxonomy" id="274"/>
    <lineage>
        <taxon>Bacteria</taxon>
        <taxon>Thermotogati</taxon>
        <taxon>Deinococcota</taxon>
        <taxon>Deinococci</taxon>
        <taxon>Thermales</taxon>
        <taxon>Thermaceae</taxon>
        <taxon>Thermus</taxon>
    </lineage>
</organism>
<dbReference type="EMBL" id="AP024927">
    <property type="protein sequence ID" value="BCZ87959.1"/>
    <property type="molecule type" value="Genomic_DNA"/>
</dbReference>
<dbReference type="AlphaFoldDB" id="A0AAD1KW22"/>
<name>A0AAD1KW22_THETH</name>
<evidence type="ECO:0000313" key="1">
    <source>
        <dbReference type="EMBL" id="BCZ87959.1"/>
    </source>
</evidence>
<keyword evidence="1" id="KW-0614">Plasmid</keyword>
<geneLocation type="plasmid" evidence="1 2">
    <name>pAA1-1b</name>
</geneLocation>
<sequence>MIPRRLQPLLEARLEQVPVVVLTGPRQAGKTTLALEVPGGAPWTGRGADPKGVKEAWWVAHAHNVAP</sequence>
<reference evidence="1" key="1">
    <citation type="submission" date="2021-07" db="EMBL/GenBank/DDBJ databases">
        <title>Complete genome sequences of four Thermus thermophilus strains isolated from Arima Hot Spring in Japan.</title>
        <authorList>
            <person name="Tomariguchi N."/>
            <person name="Ueno Y."/>
            <person name="Miyazaki K."/>
        </authorList>
    </citation>
    <scope>NUCLEOTIDE SEQUENCE</scope>
    <source>
        <strain evidence="1">AA1-1</strain>
        <plasmid evidence="1">pAA1-1b</plasmid>
    </source>
</reference>